<comment type="caution">
    <text evidence="2">The sequence shown here is derived from an EMBL/GenBank/DDBJ whole genome shotgun (WGS) entry which is preliminary data.</text>
</comment>
<dbReference type="InterPro" id="IPR021517">
    <property type="entry name" value="DUF3180"/>
</dbReference>
<keyword evidence="3" id="KW-1185">Reference proteome</keyword>
<proteinExistence type="predicted"/>
<keyword evidence="1" id="KW-0472">Membrane</keyword>
<keyword evidence="1" id="KW-1133">Transmembrane helix</keyword>
<accession>A0A098Y9C9</accession>
<dbReference type="RefSeq" id="WP_036334584.1">
    <property type="nucleotide sequence ID" value="NZ_JPMX01000022.1"/>
</dbReference>
<evidence type="ECO:0000256" key="1">
    <source>
        <dbReference type="SAM" id="Phobius"/>
    </source>
</evidence>
<feature type="transmembrane region" description="Helical" evidence="1">
    <location>
        <begin position="36"/>
        <end position="57"/>
    </location>
</feature>
<dbReference type="EMBL" id="JPMX01000022">
    <property type="protein sequence ID" value="KGH47458.1"/>
    <property type="molecule type" value="Genomic_DNA"/>
</dbReference>
<keyword evidence="1" id="KW-0812">Transmembrane</keyword>
<dbReference type="Proteomes" id="UP000029713">
    <property type="component" value="Unassembled WGS sequence"/>
</dbReference>
<dbReference type="AlphaFoldDB" id="A0A098Y9C9"/>
<name>A0A098Y9C9_9ACTN</name>
<dbReference type="OrthoDB" id="3825558at2"/>
<evidence type="ECO:0000313" key="3">
    <source>
        <dbReference type="Proteomes" id="UP000029713"/>
    </source>
</evidence>
<evidence type="ECO:0000313" key="2">
    <source>
        <dbReference type="EMBL" id="KGH47458.1"/>
    </source>
</evidence>
<sequence>MTSVRRRDLLALAAGLALASWLLVRAGYGSLPELQWWLPVPLGVLAVAELLGARALAARLSAQRDRRPSPGRTPGATRPVEPMLVARVAVLAQASAYVGAVLTGCWAGLLLHTVPLLGRLSAATADTVTGVLGVVFAAGLTAAALWLEHVCKIPPGEDDDAAPTARA</sequence>
<gene>
    <name evidence="2" type="ORF">IN07_06910</name>
</gene>
<dbReference type="STRING" id="1522368.IN07_06910"/>
<organism evidence="2 3">
    <name type="scientific">Modestobacter caceresii</name>
    <dbReference type="NCBI Taxonomy" id="1522368"/>
    <lineage>
        <taxon>Bacteria</taxon>
        <taxon>Bacillati</taxon>
        <taxon>Actinomycetota</taxon>
        <taxon>Actinomycetes</taxon>
        <taxon>Geodermatophilales</taxon>
        <taxon>Geodermatophilaceae</taxon>
        <taxon>Modestobacter</taxon>
    </lineage>
</organism>
<feature type="transmembrane region" description="Helical" evidence="1">
    <location>
        <begin position="129"/>
        <end position="147"/>
    </location>
</feature>
<protein>
    <recommendedName>
        <fullName evidence="4">DUF3180 domain-containing protein</fullName>
    </recommendedName>
</protein>
<dbReference type="Pfam" id="PF11377">
    <property type="entry name" value="DUF3180"/>
    <property type="match status" value="1"/>
</dbReference>
<reference evidence="2 3" key="1">
    <citation type="submission" date="2014-07" db="EMBL/GenBank/DDBJ databases">
        <title>Biosystematic studies on Modestobacter strains isolated from extreme hyper-arid desert soil and from historic building.</title>
        <authorList>
            <person name="Bukarasam K."/>
            <person name="Bull A."/>
            <person name="Girard G."/>
            <person name="van Wezel G."/>
            <person name="Goodfellow M."/>
        </authorList>
    </citation>
    <scope>NUCLEOTIDE SEQUENCE [LARGE SCALE GENOMIC DNA]</scope>
    <source>
        <strain evidence="2 3">KNN45-2b</strain>
    </source>
</reference>
<evidence type="ECO:0008006" key="4">
    <source>
        <dbReference type="Google" id="ProtNLM"/>
    </source>
</evidence>
<feature type="transmembrane region" description="Helical" evidence="1">
    <location>
        <begin position="88"/>
        <end position="109"/>
    </location>
</feature>